<dbReference type="InterPro" id="IPR008602">
    <property type="entry name" value="Duffy-antigen-binding"/>
</dbReference>
<feature type="region of interest" description="Disordered" evidence="2">
    <location>
        <begin position="1"/>
        <end position="21"/>
    </location>
</feature>
<dbReference type="FunFam" id="1.20.1310.20:FF:000001">
    <property type="entry name" value="Erythrocyte membrane protein 1, PfEMP1"/>
    <property type="match status" value="1"/>
</dbReference>
<reference evidence="9 10" key="2">
    <citation type="submission" date="2013-02" db="EMBL/GenBank/DDBJ databases">
        <title>The Genome Sequence of Plasmodium falciparum Palo Alto/Uganda.</title>
        <authorList>
            <consortium name="The Broad Institute Genome Sequencing Platform"/>
            <consortium name="The Broad Institute Genome Sequencing Center for Infectious Disease"/>
            <person name="Neafsey D."/>
            <person name="Cheeseman I."/>
            <person name="Volkman S."/>
            <person name="Adams J."/>
            <person name="Walker B."/>
            <person name="Young S.K."/>
            <person name="Zeng Q."/>
            <person name="Gargeya S."/>
            <person name="Fitzgerald M."/>
            <person name="Haas B."/>
            <person name="Abouelleil A."/>
            <person name="Alvarado L."/>
            <person name="Arachchi H.M."/>
            <person name="Berlin A.M."/>
            <person name="Chapman S.B."/>
            <person name="Dewar J."/>
            <person name="Goldberg J."/>
            <person name="Griggs A."/>
            <person name="Gujja S."/>
            <person name="Hansen M."/>
            <person name="Howarth C."/>
            <person name="Imamovic A."/>
            <person name="Larimer J."/>
            <person name="McCowan C."/>
            <person name="Murphy C."/>
            <person name="Neiman D."/>
            <person name="Pearson M."/>
            <person name="Priest M."/>
            <person name="Roberts A."/>
            <person name="Saif S."/>
            <person name="Shea T."/>
            <person name="Sisk P."/>
            <person name="Sykes S."/>
            <person name="Wortman J."/>
            <person name="Nusbaum C."/>
            <person name="Birren B."/>
        </authorList>
    </citation>
    <scope>NUCLEOTIDE SEQUENCE [LARGE SCALE GENOMIC DNA]</scope>
    <source>
        <strain evidence="9 10">Palo Alto/Uganda</strain>
    </source>
</reference>
<feature type="domain" description="Plasmodium falciparum erythrocyte membrane protein 1 acidic terminal segment" evidence="5">
    <location>
        <begin position="1755"/>
        <end position="2211"/>
    </location>
</feature>
<dbReference type="FunFam" id="1.20.58.830:FF:000004">
    <property type="entry name" value="Erythrocyte membrane protein 1, PfEMP1"/>
    <property type="match status" value="1"/>
</dbReference>
<feature type="domain" description="Duffy-antigen binding" evidence="4">
    <location>
        <begin position="114"/>
        <end position="322"/>
    </location>
</feature>
<feature type="region of interest" description="Disordered" evidence="2">
    <location>
        <begin position="1302"/>
        <end position="1326"/>
    </location>
</feature>
<feature type="compositionally biased region" description="Acidic residues" evidence="2">
    <location>
        <begin position="1652"/>
        <end position="1665"/>
    </location>
</feature>
<feature type="compositionally biased region" description="Basic and acidic residues" evidence="2">
    <location>
        <begin position="891"/>
        <end position="902"/>
    </location>
</feature>
<dbReference type="InterPro" id="IPR044932">
    <property type="entry name" value="PfEMP1_ATS_sf"/>
</dbReference>
<feature type="domain" description="Duffy-binding-like" evidence="8">
    <location>
        <begin position="326"/>
        <end position="480"/>
    </location>
</feature>
<dbReference type="Pfam" id="PF22672">
    <property type="entry name" value="DBL_C"/>
    <property type="match status" value="2"/>
</dbReference>
<feature type="compositionally biased region" description="Basic and acidic residues" evidence="2">
    <location>
        <begin position="831"/>
        <end position="855"/>
    </location>
</feature>
<feature type="domain" description="Duffy-binding-like" evidence="3">
    <location>
        <begin position="659"/>
        <end position="825"/>
    </location>
</feature>
<name>W4ITD5_PLAFP</name>
<keyword evidence="1" id="KW-0175">Coiled coil</keyword>
<evidence type="ECO:0000313" key="10">
    <source>
        <dbReference type="Proteomes" id="UP000019103"/>
    </source>
</evidence>
<feature type="region of interest" description="Disordered" evidence="2">
    <location>
        <begin position="1874"/>
        <end position="1904"/>
    </location>
</feature>
<evidence type="ECO:0008006" key="11">
    <source>
        <dbReference type="Google" id="ProtNLM"/>
    </source>
</evidence>
<dbReference type="GO" id="GO:0016020">
    <property type="term" value="C:membrane"/>
    <property type="evidence" value="ECO:0007669"/>
    <property type="project" value="InterPro"/>
</dbReference>
<evidence type="ECO:0000256" key="2">
    <source>
        <dbReference type="SAM" id="MobiDB-lite"/>
    </source>
</evidence>
<accession>W4ITD5</accession>
<evidence type="ECO:0000259" key="8">
    <source>
        <dbReference type="Pfam" id="PF22672"/>
    </source>
</evidence>
<feature type="compositionally biased region" description="Acidic residues" evidence="2">
    <location>
        <begin position="612"/>
        <end position="621"/>
    </location>
</feature>
<dbReference type="Gene3D" id="1.20.58.1930">
    <property type="match status" value="1"/>
</dbReference>
<dbReference type="Gene3D" id="1.20.58.830">
    <property type="match status" value="3"/>
</dbReference>
<dbReference type="Pfam" id="PF15445">
    <property type="entry name" value="ATS"/>
    <property type="match status" value="1"/>
</dbReference>
<dbReference type="Pfam" id="PF18562">
    <property type="entry name" value="CIDR1_gamma"/>
    <property type="match status" value="1"/>
</dbReference>
<evidence type="ECO:0000259" key="7">
    <source>
        <dbReference type="Pfam" id="PF18562"/>
    </source>
</evidence>
<dbReference type="Proteomes" id="UP000019103">
    <property type="component" value="Unassembled WGS sequence"/>
</dbReference>
<dbReference type="FunFam" id="1.10.1900.40:FF:000001">
    <property type="entry name" value="Erythrocyte membrane protein 1"/>
    <property type="match status" value="1"/>
</dbReference>
<evidence type="ECO:0000259" key="3">
    <source>
        <dbReference type="Pfam" id="PF03011"/>
    </source>
</evidence>
<feature type="coiled-coil region" evidence="1">
    <location>
        <begin position="192"/>
        <end position="226"/>
    </location>
</feature>
<evidence type="ECO:0000259" key="5">
    <source>
        <dbReference type="Pfam" id="PF15445"/>
    </source>
</evidence>
<feature type="region of interest" description="Disordered" evidence="2">
    <location>
        <begin position="1176"/>
        <end position="1198"/>
    </location>
</feature>
<dbReference type="Pfam" id="PF15447">
    <property type="entry name" value="NTS"/>
    <property type="match status" value="1"/>
</dbReference>
<reference evidence="9 10" key="1">
    <citation type="submission" date="2013-02" db="EMBL/GenBank/DDBJ databases">
        <title>The Genome Annotation of Plasmodium falciparum Palo Alto/Uganda.</title>
        <authorList>
            <consortium name="The Broad Institute Genome Sequencing Platform"/>
            <consortium name="The Broad Institute Genome Sequencing Center for Infectious Disease"/>
            <person name="Neafsey D."/>
            <person name="Hoffman S."/>
            <person name="Volkman S."/>
            <person name="Rosenthal P."/>
            <person name="Walker B."/>
            <person name="Young S.K."/>
            <person name="Zeng Q."/>
            <person name="Gargeya S."/>
            <person name="Fitzgerald M."/>
            <person name="Haas B."/>
            <person name="Abouelleil A."/>
            <person name="Allen A.W."/>
            <person name="Alvarado L."/>
            <person name="Arachchi H.M."/>
            <person name="Berlin A.M."/>
            <person name="Chapman S.B."/>
            <person name="Gainer-Dewar J."/>
            <person name="Goldberg J."/>
            <person name="Griggs A."/>
            <person name="Gujja S."/>
            <person name="Hansen M."/>
            <person name="Howarth C."/>
            <person name="Imamovic A."/>
            <person name="Ireland A."/>
            <person name="Larimer J."/>
            <person name="McCowan C."/>
            <person name="Murphy C."/>
            <person name="Pearson M."/>
            <person name="Poon T.W."/>
            <person name="Priest M."/>
            <person name="Roberts A."/>
            <person name="Saif S."/>
            <person name="Shea T."/>
            <person name="Sisk P."/>
            <person name="Sykes S."/>
            <person name="Wortman J."/>
            <person name="Nusbaum C."/>
            <person name="Birren B."/>
        </authorList>
    </citation>
    <scope>NUCLEOTIDE SEQUENCE [LARGE SCALE GENOMIC DNA]</scope>
    <source>
        <strain evidence="9 10">Palo Alto/Uganda</strain>
    </source>
</reference>
<feature type="compositionally biased region" description="Basic and acidic residues" evidence="2">
    <location>
        <begin position="636"/>
        <end position="649"/>
    </location>
</feature>
<dbReference type="FunFam" id="1.20.58.830:FF:000003">
    <property type="entry name" value="Erythrocyte membrane protein 1, PfEMP1"/>
    <property type="match status" value="1"/>
</dbReference>
<dbReference type="GO" id="GO:0046789">
    <property type="term" value="F:host cell surface receptor binding"/>
    <property type="evidence" value="ECO:0007669"/>
    <property type="project" value="InterPro"/>
</dbReference>
<feature type="domain" description="Duffy-binding-like" evidence="3">
    <location>
        <begin position="1487"/>
        <end position="1637"/>
    </location>
</feature>
<proteinExistence type="predicted"/>
<feature type="compositionally biased region" description="Polar residues" evidence="2">
    <location>
        <begin position="1880"/>
        <end position="1896"/>
    </location>
</feature>
<dbReference type="InterPro" id="IPR029210">
    <property type="entry name" value="PfEMP1_NTS"/>
</dbReference>
<dbReference type="EMBL" id="KI927388">
    <property type="protein sequence ID" value="ETW52571.1"/>
    <property type="molecule type" value="Genomic_DNA"/>
</dbReference>
<evidence type="ECO:0000259" key="6">
    <source>
        <dbReference type="Pfam" id="PF15447"/>
    </source>
</evidence>
<feature type="compositionally biased region" description="Polar residues" evidence="2">
    <location>
        <begin position="944"/>
        <end position="954"/>
    </location>
</feature>
<evidence type="ECO:0000256" key="1">
    <source>
        <dbReference type="SAM" id="Coils"/>
    </source>
</evidence>
<feature type="domain" description="Plasmodium falciparum erythrocyte membrane protein-1 N-terminal segment" evidence="6">
    <location>
        <begin position="16"/>
        <end position="51"/>
    </location>
</feature>
<feature type="compositionally biased region" description="Acidic residues" evidence="2">
    <location>
        <begin position="789"/>
        <end position="803"/>
    </location>
</feature>
<dbReference type="InterPro" id="IPR054595">
    <property type="entry name" value="DBL_C"/>
</dbReference>
<sequence>MAAGGRLDGGSPQDEDAKHMFDRIGKDVHDQVKNGADAKKYIKELEGTLSQVSINLESAYTTDPCELDYTKHTTSAKGNAKPCGNDGNDVKRFSDKEGAECTKSKIKDSNNYCGACAPYRRLSLCNKNMEKIATSTTKHDLLAEVCMAAKYEGQTIARDYPQYQEKYGDTGHTTCTMLARSFADIGDIVRGRDLYLGNKKKKQTERDELENKLKEIFKEIHEGLSKNGAQTYYNDNGGNFFKLREDWWTANRETVWKALTCDEDKKLSNASYFHATCSDGKSQYQTQNQCRCTKSSGANAGKANDNVNIVPTYFDYVPQFLRWFEEWAEDFCRKKKKKVENLEKSCRGTDASNEPRYCSRNGCDCTKTVRAKGKLRYGNRCTDCLFACHRYENWIEKQKEQFLKQKQRYENVINGTSSSSGSRKKRATSTTNYNGYEKKFYDELKAGGYNDVGKFLNLLNNEKECKEVKDGGTIDFAQEHGDNSNDKTKGTFYRSEYCQPCPYCGVKRTKNGGKKWEEKKKNDQCTSGKLYEPRDDKEGTKIEILKSGEGKEDIKNKIEKFCQTQNGSDGGGGGGVAGGVANGSVSNSDSKELYDEWKCYEFKELREVVKDQDEEEEEEDEVKNAGGLCILPNPKKNKEEGGNTSEKEPDKIQKTYNDFFYYWVAHMLKDSIYWETQKLEKCLKNGTKTRCKNNYKCKTDCDCFQNWIKQKKEQEWTKIKEHFKTQEGLDKKGESGEQKMLSGVMTPDFVLKYVLKLEFSKENSTEDAKNNVSAEEIDLINKMLKEDEKEQEEVDGADNEENNPIDKLLKHEKKIAKDCQSKHNKCPPKPQDTDAGRSLRPITRSEDETEDKHSEEEEEEDDDDEDDEGEEPEEEEETPKDSGPQQETQQEEGKGETTHEELPSPPDVCNTVKSALEGDLGEACRQKYEKGREKFPNWKCIPSGDNTTTGSESAGPTRRVRSADSGKPTSDKGAICVPPRRRRLYIHKVDDNVKDDASLRDWFVKSAAVETFFLWDRYKEQWKAQHGAGLALLQKNTSHEDPQRTLETGQIPEEFKRQMFYTIADYRDICVGNTPSGIDTVSGKETDMQKIKENIEKVFATSGEQTRGSPSPSGKDPKSWWKTFAPQIWNGMICALTHKTETPGDVDEDVKRAFFGENNKGTPQSIYQYNQVKLDENSGTEGPKLQSTSPSSGDNTPLTQFVLRPPYFRYLEEWGQNFCRERAKRLAQIKHECKVEENGGSSRSGRIQKTPQCSCYGEDCEDQLSKNSYDTVADLECPGCAKHCRFYKKWINTKRDEFNKQSNAYSEQKKKYEEESNGAESNSNDGNEFYKKLTTTFKEAKNFLQNLGPCKKDNSEDNGNDHEEDEINFDKPDVTFKHTKHCDPCSQFKIDCRNGNCKSAVGEECNGKNKTITADRINGSTDINMLVSDNSGNGFQNGLKDCEGTGIFKSIKENKWKCGNVCGYVVCKPVNVNGQNDATYIIQIRALFKRWLEYFLEDYWKIKHKISHCIKNDKEYPCIRGCEQKCKCVKNWIDQKKIEWTNIKERFNDQYKKENNEGTSSNFNSFLETLITQIPVANVKNDQNDVKKVIKLSKFDKSCGCSADANEQNKNGYQDAIDCMIEKLEKKANKCKDDHKPSDDTQAACVEKSPNVEDDDDYIPLEETENPVGKQEPSFCPKQQTPQKEEEGGCEPASPLEPEEVEEETASVPPGSEPEADKGPVKPAELPKPPKRNKRQPKKLYFPTPALQNAMLSNTIMWTIGIGFAAISYFFLKKKTKSSVGNLFQILQIPKGDYDIPTLKSSNRYIPYASDRYKGKTYIYMEGDSSGDEKYAFTSDTTDVTSSESEYEELDINDIYVPGSPKYKTLIEVVLEPSKRDTSNKSSGTKDTQNITTSDTPRNKPINDVEWNSLKNDFISNILQNSQMDLPQNNISRDTSINIHPAVSILQDSMQEKPFITSIQDRDLHNGEEVTYNINLDDHKNMNFSTNHDNITPKNNQNDLYTGIDLINDSISGNHNVDIYDELLKRKENELFGTNHTKHTTTNSVAKQTHNEPIVNQINLFHKWLDRHKNMCEQWDKNKKEEFLDKLKKEWNKENNNNSGDINNRYENVLNTDVSIQIVMNDPKPINQYTNMYTNSDNSTMDNISNDMEKHREPYFYDIYEDDITYFDIDGEKTPMGDIHIKEQTKMNALHNNKMNELLEKEYPISDIWNI</sequence>
<dbReference type="InterPro" id="IPR042202">
    <property type="entry name" value="Duffy-ag-bd_sf"/>
</dbReference>
<feature type="compositionally biased region" description="Basic residues" evidence="2">
    <location>
        <begin position="1729"/>
        <end position="1738"/>
    </location>
</feature>
<evidence type="ECO:0000313" key="9">
    <source>
        <dbReference type="EMBL" id="ETW52571.1"/>
    </source>
</evidence>
<dbReference type="Gene3D" id="1.10.1900.40">
    <property type="entry name" value="Acidic terminal segments, variant surface antigen of PfEMP1"/>
    <property type="match status" value="2"/>
</dbReference>
<feature type="region of interest" description="Disordered" evidence="2">
    <location>
        <begin position="787"/>
        <end position="914"/>
    </location>
</feature>
<dbReference type="SUPFAM" id="SSF140924">
    <property type="entry name" value="Duffy binding domain-like"/>
    <property type="match status" value="4"/>
</dbReference>
<dbReference type="Pfam" id="PF05424">
    <property type="entry name" value="Duffy_binding"/>
    <property type="match status" value="2"/>
</dbReference>
<dbReference type="Pfam" id="PF03011">
    <property type="entry name" value="PFEMP"/>
    <property type="match status" value="2"/>
</dbReference>
<dbReference type="InterPro" id="IPR029211">
    <property type="entry name" value="PfEMP1_ATS"/>
</dbReference>
<feature type="domain" description="Cysteine-rich interdomain region 1 gamma" evidence="7">
    <location>
        <begin position="1420"/>
        <end position="1470"/>
    </location>
</feature>
<organism evidence="9 10">
    <name type="scientific">Plasmodium falciparum (isolate Palo Alto / Uganda)</name>
    <dbReference type="NCBI Taxonomy" id="57270"/>
    <lineage>
        <taxon>Eukaryota</taxon>
        <taxon>Sar</taxon>
        <taxon>Alveolata</taxon>
        <taxon>Apicomplexa</taxon>
        <taxon>Aconoidasida</taxon>
        <taxon>Haemosporida</taxon>
        <taxon>Plasmodiidae</taxon>
        <taxon>Plasmodium</taxon>
        <taxon>Plasmodium (Laverania)</taxon>
    </lineage>
</organism>
<dbReference type="FunFam" id="1.20.58.830:FF:000001">
    <property type="entry name" value="Erythrocyte membrane protein 1, PfEMP1"/>
    <property type="match status" value="1"/>
</dbReference>
<feature type="domain" description="Duffy-antigen binding" evidence="4">
    <location>
        <begin position="975"/>
        <end position="1155"/>
    </location>
</feature>
<feature type="region of interest" description="Disordered" evidence="2">
    <location>
        <begin position="1099"/>
        <end position="1119"/>
    </location>
</feature>
<dbReference type="InterPro" id="IPR004258">
    <property type="entry name" value="DBL"/>
</dbReference>
<feature type="region of interest" description="Disordered" evidence="2">
    <location>
        <begin position="611"/>
        <end position="649"/>
    </location>
</feature>
<dbReference type="InterPro" id="IPR041480">
    <property type="entry name" value="CIDR1_gamma"/>
</dbReference>
<protein>
    <recommendedName>
        <fullName evidence="11">Erythrocyte membrane protein 1, PfEMP1</fullName>
    </recommendedName>
</protein>
<feature type="region of interest" description="Disordered" evidence="2">
    <location>
        <begin position="939"/>
        <end position="975"/>
    </location>
</feature>
<dbReference type="Gene3D" id="1.20.1310.20">
    <property type="entry name" value="Duffy-antigen binding domain"/>
    <property type="match status" value="2"/>
</dbReference>
<dbReference type="OMA" id="RNICEEW"/>
<feature type="compositionally biased region" description="Acidic residues" evidence="2">
    <location>
        <begin position="856"/>
        <end position="878"/>
    </location>
</feature>
<dbReference type="FunFam" id="1.20.58.1930:FF:000001">
    <property type="entry name" value="Erythrocyte membrane protein 1, PfEMP1"/>
    <property type="match status" value="1"/>
</dbReference>
<gene>
    <name evidence="9" type="ORF">PFUGPA_05577</name>
</gene>
<evidence type="ECO:0000259" key="4">
    <source>
        <dbReference type="Pfam" id="PF05424"/>
    </source>
</evidence>
<feature type="domain" description="Duffy-binding-like" evidence="8">
    <location>
        <begin position="1213"/>
        <end position="1380"/>
    </location>
</feature>
<feature type="region of interest" description="Disordered" evidence="2">
    <location>
        <begin position="1631"/>
        <end position="1740"/>
    </location>
</feature>